<keyword evidence="8" id="KW-1185">Reference proteome</keyword>
<evidence type="ECO:0000313" key="8">
    <source>
        <dbReference type="Proteomes" id="UP001501588"/>
    </source>
</evidence>
<accession>A0ABN1EYA1</accession>
<dbReference type="PANTHER" id="PTHR43303">
    <property type="entry name" value="NADPH DEHYDROGENASE C23G7.10C-RELATED"/>
    <property type="match status" value="1"/>
</dbReference>
<evidence type="ECO:0000256" key="4">
    <source>
        <dbReference type="ARBA" id="ARBA00022857"/>
    </source>
</evidence>
<gene>
    <name evidence="7" type="ORF">GCM10009416_15150</name>
</gene>
<evidence type="ECO:0000259" key="6">
    <source>
        <dbReference type="Pfam" id="PF00724"/>
    </source>
</evidence>
<dbReference type="PANTHER" id="PTHR43303:SF4">
    <property type="entry name" value="NADPH DEHYDROGENASE C23G7.10C-RELATED"/>
    <property type="match status" value="1"/>
</dbReference>
<dbReference type="CDD" id="cd02932">
    <property type="entry name" value="OYE_YqiM_FMN"/>
    <property type="match status" value="1"/>
</dbReference>
<dbReference type="Pfam" id="PF00724">
    <property type="entry name" value="Oxidored_FMN"/>
    <property type="match status" value="1"/>
</dbReference>
<reference evidence="7 8" key="1">
    <citation type="journal article" date="2019" name="Int. J. Syst. Evol. Microbiol.">
        <title>The Global Catalogue of Microorganisms (GCM) 10K type strain sequencing project: providing services to taxonomists for standard genome sequencing and annotation.</title>
        <authorList>
            <consortium name="The Broad Institute Genomics Platform"/>
            <consortium name="The Broad Institute Genome Sequencing Center for Infectious Disease"/>
            <person name="Wu L."/>
            <person name="Ma J."/>
        </authorList>
    </citation>
    <scope>NUCLEOTIDE SEQUENCE [LARGE SCALE GENOMIC DNA]</scope>
    <source>
        <strain evidence="7 8">JCM 9933</strain>
    </source>
</reference>
<sequence length="385" mass="42207">MAEPMLFTPATLRDTVLKNRVVVAPMHQYAAQRGFATDWHLMNAGRYAAGGAGLVIMESTKVERRGCGTLGDLGLWDDAFIPGLARCVAFIRAHAAVPGIQLGHSGRKARRFRPWEGGGPLERTPEIDDWDDWELVAPSALAAPESDPLPRALSRDEIPALVERFGQAARRAHEAGFEVLEIHGAHGYLVHEFLSPFSNRRNDDYGGTDLNRMRFCVEIVEAVRAHWPANKPLFLRLSVEDDAGWGPVESVELAKLVRPKGVDVIDCSSGGMRGAPVVGAGPIGYGYQVPYAARIKREAGIATMAVGLIVHADQAEGVLQRGEADLIALARELLYNPNWPMDAAQKLGADPRFALVPPPQAYWLEKRARQVRDLTPSTYRERSDA</sequence>
<feature type="domain" description="NADH:flavin oxidoreductase/NADH oxidase N-terminal" evidence="6">
    <location>
        <begin position="6"/>
        <end position="347"/>
    </location>
</feature>
<dbReference type="InterPro" id="IPR013785">
    <property type="entry name" value="Aldolase_TIM"/>
</dbReference>
<dbReference type="SUPFAM" id="SSF51395">
    <property type="entry name" value="FMN-linked oxidoreductases"/>
    <property type="match status" value="1"/>
</dbReference>
<dbReference type="RefSeq" id="WP_343894600.1">
    <property type="nucleotide sequence ID" value="NZ_BAAAFZ010000015.1"/>
</dbReference>
<name>A0ABN1EYA1_9PROT</name>
<comment type="cofactor">
    <cofactor evidence="1">
        <name>FMN</name>
        <dbReference type="ChEBI" id="CHEBI:58210"/>
    </cofactor>
</comment>
<evidence type="ECO:0000313" key="7">
    <source>
        <dbReference type="EMBL" id="GAA0577564.1"/>
    </source>
</evidence>
<comment type="caution">
    <text evidence="7">The sequence shown here is derived from an EMBL/GenBank/DDBJ whole genome shotgun (WGS) entry which is preliminary data.</text>
</comment>
<keyword evidence="3" id="KW-0288">FMN</keyword>
<protein>
    <submittedName>
        <fullName evidence="7">NADH:flavin oxidoreductase/NADH oxidase</fullName>
    </submittedName>
</protein>
<keyword evidence="2" id="KW-0285">Flavoprotein</keyword>
<evidence type="ECO:0000256" key="1">
    <source>
        <dbReference type="ARBA" id="ARBA00001917"/>
    </source>
</evidence>
<dbReference type="InterPro" id="IPR001155">
    <property type="entry name" value="OxRdtase_FMN_N"/>
</dbReference>
<evidence type="ECO:0000256" key="5">
    <source>
        <dbReference type="ARBA" id="ARBA00023002"/>
    </source>
</evidence>
<dbReference type="Proteomes" id="UP001501588">
    <property type="component" value="Unassembled WGS sequence"/>
</dbReference>
<dbReference type="EMBL" id="BAAAFZ010000015">
    <property type="protein sequence ID" value="GAA0577564.1"/>
    <property type="molecule type" value="Genomic_DNA"/>
</dbReference>
<keyword evidence="5" id="KW-0560">Oxidoreductase</keyword>
<keyword evidence="4" id="KW-0521">NADP</keyword>
<organism evidence="7 8">
    <name type="scientific">Craurococcus roseus</name>
    <dbReference type="NCBI Taxonomy" id="77585"/>
    <lineage>
        <taxon>Bacteria</taxon>
        <taxon>Pseudomonadati</taxon>
        <taxon>Pseudomonadota</taxon>
        <taxon>Alphaproteobacteria</taxon>
        <taxon>Acetobacterales</taxon>
        <taxon>Acetobacteraceae</taxon>
        <taxon>Craurococcus</taxon>
    </lineage>
</organism>
<evidence type="ECO:0000256" key="2">
    <source>
        <dbReference type="ARBA" id="ARBA00022630"/>
    </source>
</evidence>
<evidence type="ECO:0000256" key="3">
    <source>
        <dbReference type="ARBA" id="ARBA00022643"/>
    </source>
</evidence>
<dbReference type="Gene3D" id="3.20.20.70">
    <property type="entry name" value="Aldolase class I"/>
    <property type="match status" value="1"/>
</dbReference>
<proteinExistence type="predicted"/>
<dbReference type="InterPro" id="IPR044152">
    <property type="entry name" value="YqjM-like"/>
</dbReference>